<proteinExistence type="predicted"/>
<dbReference type="GO" id="GO:0005576">
    <property type="term" value="C:extracellular region"/>
    <property type="evidence" value="ECO:0007669"/>
    <property type="project" value="UniProtKB-SubCell"/>
</dbReference>
<dbReference type="InterPro" id="IPR002509">
    <property type="entry name" value="NODB_dom"/>
</dbReference>
<dbReference type="PANTHER" id="PTHR34216:SF3">
    <property type="entry name" value="POLY-BETA-1,6-N-ACETYL-D-GLUCOSAMINE N-DEACETYLASE"/>
    <property type="match status" value="1"/>
</dbReference>
<comment type="subcellular location">
    <subcellularLocation>
        <location evidence="1">Secreted</location>
    </subcellularLocation>
</comment>
<accession>A0A840BGN2</accession>
<dbReference type="PROSITE" id="PS51677">
    <property type="entry name" value="NODB"/>
    <property type="match status" value="1"/>
</dbReference>
<dbReference type="GO" id="GO:0016810">
    <property type="term" value="F:hydrolase activity, acting on carbon-nitrogen (but not peptide) bonds"/>
    <property type="evidence" value="ECO:0007669"/>
    <property type="project" value="InterPro"/>
</dbReference>
<dbReference type="Pfam" id="PF01522">
    <property type="entry name" value="Polysacc_deac_1"/>
    <property type="match status" value="2"/>
</dbReference>
<gene>
    <name evidence="4" type="ORF">GGR36_001633</name>
</gene>
<name>A0A840BGN2_9RHOO</name>
<dbReference type="CDD" id="cd10918">
    <property type="entry name" value="CE4_NodB_like_5s_6s"/>
    <property type="match status" value="1"/>
</dbReference>
<evidence type="ECO:0000313" key="5">
    <source>
        <dbReference type="Proteomes" id="UP000561045"/>
    </source>
</evidence>
<dbReference type="PANTHER" id="PTHR34216">
    <property type="match status" value="1"/>
</dbReference>
<evidence type="ECO:0000259" key="3">
    <source>
        <dbReference type="PROSITE" id="PS51677"/>
    </source>
</evidence>
<evidence type="ECO:0000313" key="4">
    <source>
        <dbReference type="EMBL" id="MBB4012325.1"/>
    </source>
</evidence>
<keyword evidence="2" id="KW-0732">Signal</keyword>
<dbReference type="Gene3D" id="3.20.20.370">
    <property type="entry name" value="Glycoside hydrolase/deacetylase"/>
    <property type="match status" value="1"/>
</dbReference>
<organism evidence="4 5">
    <name type="scientific">Niveibacterium umoris</name>
    <dbReference type="NCBI Taxonomy" id="1193620"/>
    <lineage>
        <taxon>Bacteria</taxon>
        <taxon>Pseudomonadati</taxon>
        <taxon>Pseudomonadota</taxon>
        <taxon>Betaproteobacteria</taxon>
        <taxon>Rhodocyclales</taxon>
        <taxon>Rhodocyclaceae</taxon>
        <taxon>Niveibacterium</taxon>
    </lineage>
</organism>
<evidence type="ECO:0000256" key="2">
    <source>
        <dbReference type="ARBA" id="ARBA00022729"/>
    </source>
</evidence>
<dbReference type="EMBL" id="JACIET010000001">
    <property type="protein sequence ID" value="MBB4012325.1"/>
    <property type="molecule type" value="Genomic_DNA"/>
</dbReference>
<sequence>MTLRAGLSLLSPAGRNARLQIFIWHRVLQDPDPMIPGEMHAAMFAQILKWLRRWFNVLPLEAAVAQLAAGTLPARAAAITFDDGYADNLTVAAPLLRSAGLPATFFVASGYLDGGRMWNDGLIEAVRRSPLDVLDTTQWGRFELNGPAQRGSVALQLIDKIKYLEPAAREAAVAEVARAAGSTLPTDLMMTSRQVAELHRQGFTIGAHTVSHPILARISLSAAADEIANGRAALEQITGAPVTLFAYPNGKPGRDYLAEHVALVRKQGFAAAVSTAWGASGPGADVFQLRRFSPWDTTRLRYGLRLARNLLRPEGEPLV</sequence>
<protein>
    <submittedName>
        <fullName evidence="4">Peptidoglycan/xylan/chitin deacetylase (PgdA/CDA1 family)</fullName>
    </submittedName>
</protein>
<dbReference type="SUPFAM" id="SSF88713">
    <property type="entry name" value="Glycoside hydrolase/deacetylase"/>
    <property type="match status" value="1"/>
</dbReference>
<dbReference type="Proteomes" id="UP000561045">
    <property type="component" value="Unassembled WGS sequence"/>
</dbReference>
<keyword evidence="5" id="KW-1185">Reference proteome</keyword>
<evidence type="ECO:0000256" key="1">
    <source>
        <dbReference type="ARBA" id="ARBA00004613"/>
    </source>
</evidence>
<dbReference type="InterPro" id="IPR011330">
    <property type="entry name" value="Glyco_hydro/deAcase_b/a-brl"/>
</dbReference>
<dbReference type="GO" id="GO:0005975">
    <property type="term" value="P:carbohydrate metabolic process"/>
    <property type="evidence" value="ECO:0007669"/>
    <property type="project" value="InterPro"/>
</dbReference>
<dbReference type="AlphaFoldDB" id="A0A840BGN2"/>
<dbReference type="InterPro" id="IPR051398">
    <property type="entry name" value="Polysacch_Deacetylase"/>
</dbReference>
<feature type="domain" description="NodB homology" evidence="3">
    <location>
        <begin position="75"/>
        <end position="319"/>
    </location>
</feature>
<reference evidence="4 5" key="1">
    <citation type="submission" date="2020-08" db="EMBL/GenBank/DDBJ databases">
        <title>Genomic Encyclopedia of Type Strains, Phase IV (KMG-IV): sequencing the most valuable type-strain genomes for metagenomic binning, comparative biology and taxonomic classification.</title>
        <authorList>
            <person name="Goeker M."/>
        </authorList>
    </citation>
    <scope>NUCLEOTIDE SEQUENCE [LARGE SCALE GENOMIC DNA]</scope>
    <source>
        <strain evidence="4 5">DSM 106739</strain>
    </source>
</reference>
<comment type="caution">
    <text evidence="4">The sequence shown here is derived from an EMBL/GenBank/DDBJ whole genome shotgun (WGS) entry which is preliminary data.</text>
</comment>
<dbReference type="RefSeq" id="WP_183634142.1">
    <property type="nucleotide sequence ID" value="NZ_BAABLE010000011.1"/>
</dbReference>